<keyword evidence="3" id="KW-1185">Reference proteome</keyword>
<evidence type="ECO:0000313" key="3">
    <source>
        <dbReference type="Proteomes" id="UP001501594"/>
    </source>
</evidence>
<gene>
    <name evidence="2" type="ORF">GCM10022256_27190</name>
</gene>
<protein>
    <submittedName>
        <fullName evidence="2">Uncharacterized protein</fullName>
    </submittedName>
</protein>
<evidence type="ECO:0000256" key="1">
    <source>
        <dbReference type="SAM" id="SignalP"/>
    </source>
</evidence>
<dbReference type="Proteomes" id="UP001501594">
    <property type="component" value="Unassembled WGS sequence"/>
</dbReference>
<feature type="chain" id="PRO_5045589412" evidence="1">
    <location>
        <begin position="18"/>
        <end position="207"/>
    </location>
</feature>
<evidence type="ECO:0000313" key="2">
    <source>
        <dbReference type="EMBL" id="GAA4267107.1"/>
    </source>
</evidence>
<comment type="caution">
    <text evidence="2">The sequence shown here is derived from an EMBL/GenBank/DDBJ whole genome shotgun (WGS) entry which is preliminary data.</text>
</comment>
<accession>A0ABP8E4L5</accession>
<reference evidence="3" key="1">
    <citation type="journal article" date="2019" name="Int. J. Syst. Evol. Microbiol.">
        <title>The Global Catalogue of Microorganisms (GCM) 10K type strain sequencing project: providing services to taxonomists for standard genome sequencing and annotation.</title>
        <authorList>
            <consortium name="The Broad Institute Genomics Platform"/>
            <consortium name="The Broad Institute Genome Sequencing Center for Infectious Disease"/>
            <person name="Wu L."/>
            <person name="Ma J."/>
        </authorList>
    </citation>
    <scope>NUCLEOTIDE SEQUENCE [LARGE SCALE GENOMIC DNA]</scope>
    <source>
        <strain evidence="3">JCM 17442</strain>
    </source>
</reference>
<feature type="signal peptide" evidence="1">
    <location>
        <begin position="1"/>
        <end position="17"/>
    </location>
</feature>
<organism evidence="2 3">
    <name type="scientific">Frondihabitans peucedani</name>
    <dbReference type="NCBI Taxonomy" id="598626"/>
    <lineage>
        <taxon>Bacteria</taxon>
        <taxon>Bacillati</taxon>
        <taxon>Actinomycetota</taxon>
        <taxon>Actinomycetes</taxon>
        <taxon>Micrococcales</taxon>
        <taxon>Microbacteriaceae</taxon>
        <taxon>Frondihabitans</taxon>
    </lineage>
</organism>
<keyword evidence="1" id="KW-0732">Signal</keyword>
<dbReference type="EMBL" id="BAABAU010000004">
    <property type="protein sequence ID" value="GAA4267107.1"/>
    <property type="molecule type" value="Genomic_DNA"/>
</dbReference>
<name>A0ABP8E4L5_9MICO</name>
<proteinExistence type="predicted"/>
<sequence>MLLVGCALVATALCATACTATPPDAAASVAPAAAQPTPVPSASMPVGVSTGAGPYLVVAGGSPVRWADASTTLRPITKAPGLVVSPEAAYETIETEFQSVVEHQMLTAEPTAQLVSYSDSAIGFTTPLGVRAPEGGKTAAWVFRLPVTQRDYALVGSDAPPVQPLGGCEAYFVVTAVTSELLTQGQHCDAPGLAPDGPFAGAAAAAG</sequence>